<feature type="compositionally biased region" description="Basic and acidic residues" evidence="4">
    <location>
        <begin position="558"/>
        <end position="570"/>
    </location>
</feature>
<evidence type="ECO:0000256" key="4">
    <source>
        <dbReference type="SAM" id="MobiDB-lite"/>
    </source>
</evidence>
<dbReference type="InterPro" id="IPR018731">
    <property type="entry name" value="Atg13_N"/>
</dbReference>
<comment type="caution">
    <text evidence="6">The sequence shown here is derived from an EMBL/GenBank/DDBJ whole genome shotgun (WGS) entry which is preliminary data.</text>
</comment>
<evidence type="ECO:0000313" key="6">
    <source>
        <dbReference type="EMBL" id="OJT08246.1"/>
    </source>
</evidence>
<keyword evidence="2 3" id="KW-0072">Autophagy</keyword>
<dbReference type="GO" id="GO:0005829">
    <property type="term" value="C:cytosol"/>
    <property type="evidence" value="ECO:0007669"/>
    <property type="project" value="TreeGrafter"/>
</dbReference>
<feature type="compositionally biased region" description="Low complexity" evidence="4">
    <location>
        <begin position="400"/>
        <end position="420"/>
    </location>
</feature>
<dbReference type="Pfam" id="PF10033">
    <property type="entry name" value="ATG13"/>
    <property type="match status" value="1"/>
</dbReference>
<feature type="region of interest" description="Disordered" evidence="4">
    <location>
        <begin position="257"/>
        <end position="609"/>
    </location>
</feature>
<dbReference type="PANTHER" id="PTHR13430:SF4">
    <property type="entry name" value="AUTOPHAGY-RELATED PROTEIN 13"/>
    <property type="match status" value="1"/>
</dbReference>
<dbReference type="EMBL" id="MNAD01001067">
    <property type="protein sequence ID" value="OJT08246.1"/>
    <property type="molecule type" value="Genomic_DNA"/>
</dbReference>
<proteinExistence type="inferred from homology"/>
<reference evidence="6 7" key="1">
    <citation type="submission" date="2016-10" db="EMBL/GenBank/DDBJ databases">
        <title>Genome sequence of the basidiomycete white-rot fungus Trametes pubescens.</title>
        <authorList>
            <person name="Makela M.R."/>
            <person name="Granchi Z."/>
            <person name="Peng M."/>
            <person name="De Vries R.P."/>
            <person name="Grigoriev I."/>
            <person name="Riley R."/>
            <person name="Hilden K."/>
        </authorList>
    </citation>
    <scope>NUCLEOTIDE SEQUENCE [LARGE SCALE GENOMIC DNA]</scope>
    <source>
        <strain evidence="6 7">FBCC735</strain>
    </source>
</reference>
<dbReference type="GO" id="GO:1990316">
    <property type="term" value="C:Atg1/ULK1 kinase complex"/>
    <property type="evidence" value="ECO:0007669"/>
    <property type="project" value="InterPro"/>
</dbReference>
<dbReference type="GO" id="GO:0000407">
    <property type="term" value="C:phagophore assembly site"/>
    <property type="evidence" value="ECO:0007669"/>
    <property type="project" value="TreeGrafter"/>
</dbReference>
<dbReference type="GO" id="GO:0034727">
    <property type="term" value="P:piecemeal microautophagy of the nucleus"/>
    <property type="evidence" value="ECO:0007669"/>
    <property type="project" value="TreeGrafter"/>
</dbReference>
<evidence type="ECO:0000256" key="3">
    <source>
        <dbReference type="RuleBase" id="RU361214"/>
    </source>
</evidence>
<feature type="compositionally biased region" description="Polar residues" evidence="4">
    <location>
        <begin position="261"/>
        <end position="274"/>
    </location>
</feature>
<keyword evidence="7" id="KW-1185">Reference proteome</keyword>
<comment type="similarity">
    <text evidence="1 3">Belongs to the ATG13 family. Fungi subfamily.</text>
</comment>
<evidence type="ECO:0000313" key="7">
    <source>
        <dbReference type="Proteomes" id="UP000184267"/>
    </source>
</evidence>
<sequence>MSNDTQRADQIAHRLYSKLALVVNHARATIEPPPNAKVDKWFNLETPDPELFKDHTRIYRSISTSPSVPLFQLQVLLCIPELATNQVLVYTAPDSSRVRIDPTPRFIVLEAWDLEFAPHRAGAQHSDDRTDVAPSTIYKHGIPLFRSIFTLLRVLPTWKLARRLRRRVGGNRNGNFSIRLRVDSVDGSIRPDEIMTFDTTPASAASVLKRERHVLPPITHPMGELGVSATYLLHPNFQLDTKESLLSSRFLSEGPDFTPTLVKNQQRDSISGSPGSLALRTSLPRSPPRSVAERFVIPPTHTRTTSFSSTQGLRGSPSGSPRLGNIALPVTRNLSGAGMGTSGVSDSSSSRQGAASLGSREDVSALAARVRRESLHGRSSQDGATAGGVPIRRTITTVNPFKSSTISSGSPSPSLRQQSPLTTGGPSLPSRPAQSPTASRVPPSPIGAGSNFTSSPVTPFRPSPTFAPSSLGSGRSPASGEGVPASPASGGLQGSPRQQGRRYTSSFGPRVPGTPVSREASPRSSPRGAAKELEKVPGTSYLSTHTDDDDISTFVQDIDARKPLSGRDDSPAPSPPYHAREHTIREESESSDRDVAPLAPTRARTVSAPFPMLATEGEVDERLRAMNENFLESLQFGPRKSSGNRSPVSTTTERGSSSRRAPLDPIAYAGSVRRDGPLEGPRAAALSGLPDVVGLPPNYVRPRMGSTGSVRSGFSIASEEVIGRMDPEINSSDERRRSALGREFA</sequence>
<dbReference type="InterPro" id="IPR040182">
    <property type="entry name" value="ATG13"/>
</dbReference>
<organism evidence="6 7">
    <name type="scientific">Trametes pubescens</name>
    <name type="common">White-rot fungus</name>
    <dbReference type="NCBI Taxonomy" id="154538"/>
    <lineage>
        <taxon>Eukaryota</taxon>
        <taxon>Fungi</taxon>
        <taxon>Dikarya</taxon>
        <taxon>Basidiomycota</taxon>
        <taxon>Agaricomycotina</taxon>
        <taxon>Agaricomycetes</taxon>
        <taxon>Polyporales</taxon>
        <taxon>Polyporaceae</taxon>
        <taxon>Trametes</taxon>
    </lineage>
</organism>
<feature type="compositionally biased region" description="Low complexity" evidence="4">
    <location>
        <begin position="342"/>
        <end position="358"/>
    </location>
</feature>
<feature type="compositionally biased region" description="Basic and acidic residues" evidence="4">
    <location>
        <begin position="578"/>
        <end position="595"/>
    </location>
</feature>
<dbReference type="OMA" id="ITHPMGE"/>
<evidence type="ECO:0000259" key="5">
    <source>
        <dbReference type="Pfam" id="PF10033"/>
    </source>
</evidence>
<protein>
    <recommendedName>
        <fullName evidence="3">Autophagy-related protein 13</fullName>
    </recommendedName>
</protein>
<dbReference type="OrthoDB" id="70161at2759"/>
<feature type="compositionally biased region" description="Basic and acidic residues" evidence="4">
    <location>
        <begin position="725"/>
        <end position="737"/>
    </location>
</feature>
<dbReference type="Proteomes" id="UP000184267">
    <property type="component" value="Unassembled WGS sequence"/>
</dbReference>
<evidence type="ECO:0000256" key="2">
    <source>
        <dbReference type="ARBA" id="ARBA00023006"/>
    </source>
</evidence>
<dbReference type="GO" id="GO:0000423">
    <property type="term" value="P:mitophagy"/>
    <property type="evidence" value="ECO:0007669"/>
    <property type="project" value="TreeGrafter"/>
</dbReference>
<dbReference type="AlphaFoldDB" id="A0A1M2VL15"/>
<feature type="region of interest" description="Disordered" evidence="4">
    <location>
        <begin position="725"/>
        <end position="745"/>
    </location>
</feature>
<dbReference type="InterPro" id="IPR036570">
    <property type="entry name" value="HORMA_dom_sf"/>
</dbReference>
<feature type="compositionally biased region" description="Low complexity" evidence="4">
    <location>
        <begin position="649"/>
        <end position="660"/>
    </location>
</feature>
<dbReference type="STRING" id="154538.A0A1M2VL15"/>
<evidence type="ECO:0000256" key="1">
    <source>
        <dbReference type="ARBA" id="ARBA00005246"/>
    </source>
</evidence>
<feature type="compositionally biased region" description="Polar residues" evidence="4">
    <location>
        <begin position="301"/>
        <end position="319"/>
    </location>
</feature>
<gene>
    <name evidence="6" type="ORF">TRAPUB_856</name>
</gene>
<dbReference type="Gene3D" id="3.30.900.10">
    <property type="entry name" value="HORMA domain"/>
    <property type="match status" value="1"/>
</dbReference>
<feature type="domain" description="Autophagy-related protein 13 N-terminal" evidence="5">
    <location>
        <begin position="13"/>
        <end position="237"/>
    </location>
</feature>
<dbReference type="PANTHER" id="PTHR13430">
    <property type="match status" value="1"/>
</dbReference>
<feature type="region of interest" description="Disordered" evidence="4">
    <location>
        <begin position="624"/>
        <end position="697"/>
    </location>
</feature>
<dbReference type="GO" id="GO:0034497">
    <property type="term" value="P:protein localization to phagophore assembly site"/>
    <property type="evidence" value="ECO:0007669"/>
    <property type="project" value="TreeGrafter"/>
</dbReference>
<accession>A0A1M2VL15</accession>
<name>A0A1M2VL15_TRAPU</name>
<feature type="compositionally biased region" description="Polar residues" evidence="4">
    <location>
        <begin position="495"/>
        <end position="507"/>
    </location>
</feature>